<keyword evidence="5" id="KW-1185">Reference proteome</keyword>
<keyword evidence="1" id="KW-0175">Coiled coil</keyword>
<gene>
    <name evidence="4" type="ORF">S58_48990</name>
</gene>
<protein>
    <submittedName>
        <fullName evidence="4">Uncharacterized protein</fullName>
    </submittedName>
</protein>
<feature type="coiled-coil region" evidence="1">
    <location>
        <begin position="143"/>
        <end position="177"/>
    </location>
</feature>
<feature type="transmembrane region" description="Helical" evidence="3">
    <location>
        <begin position="39"/>
        <end position="59"/>
    </location>
</feature>
<dbReference type="PATRIC" id="fig|1245469.3.peg.5013"/>
<keyword evidence="3" id="KW-0472">Membrane</keyword>
<keyword evidence="3" id="KW-0812">Transmembrane</keyword>
<feature type="region of interest" description="Disordered" evidence="2">
    <location>
        <begin position="597"/>
        <end position="616"/>
    </location>
</feature>
<sequence length="616" mass="63612">MMYDLATFFLWILLALVIGGFVGWRTWSDAKRPDWLRSWLLPATLAFAIGVLVAMLSLLPGRAGLWLELALLMVGAYVFGCLIGGQLKDFFGLDAARASAPAAPANSLAFVAQAAGARPVIDSPPQSPSPATQAAASVEADRAAAETAAKAEADRLAAEAEAERRAAEAAAQAEAERLAAEAAAKAEADRLAAEAAAKAEAERLAAEAAAKAEADRLAAEAAAKAEADRLAAEAAAKAEAERLAAEAAAKAEADRVAAEAAANAEAERLAAEAAAKAEADRVAAEAAAKAESERLAAEAAAEAERAAAEAAANAEAERLAAEAAANAEAERLAAEAAAKAEADRLAAEAAANAEADRLAAEVAAVAAEQTSETTDGRPPALPAPDGAADDLKLIKGIGPKNERILNDVGVHHFSQIAEWTPAHASWVGHHMAFPGRIEREHWIAQAKLLAAGLDTAHSSAVKSGAITIDEQADAPLSEDEANALVAQLPELMPSVENEAAHAGSRPLGLASPRGGQADDLKLIKGIGKQNEARLHGLGIWHFDQIAAWTAEHAKWVGSYLAFAGRIEREQWVPQAKELASGGTTEFAKRVEAGLVKSSLDDGSRGQDNVEAVEPRE</sequence>
<evidence type="ECO:0000313" key="4">
    <source>
        <dbReference type="EMBL" id="BAM90878.1"/>
    </source>
</evidence>
<dbReference type="RefSeq" id="WP_015667968.1">
    <property type="nucleotide sequence ID" value="NC_020453.1"/>
</dbReference>
<dbReference type="eggNOG" id="COG3743">
    <property type="taxonomic scope" value="Bacteria"/>
</dbReference>
<feature type="compositionally biased region" description="Basic and acidic residues" evidence="2">
    <location>
        <begin position="280"/>
        <end position="307"/>
    </location>
</feature>
<reference evidence="4 5" key="1">
    <citation type="journal article" date="2013" name="Appl. Environ. Microbiol.">
        <title>Genome analysis suggests that the soil oligotrophic bacterium Agromonas oligotrophica (Bradyrhizobium oligotrophicum) is a nitrogen-fixing symbiont of Aeschynomene indica.</title>
        <authorList>
            <person name="Okubo T."/>
            <person name="Fukushima S."/>
            <person name="Itakura M."/>
            <person name="Oshima K."/>
            <person name="Longtonglang A."/>
            <person name="Teaumroong N."/>
            <person name="Mitsui H."/>
            <person name="Hattori M."/>
            <person name="Hattori R."/>
            <person name="Hattori T."/>
            <person name="Minamisawa K."/>
        </authorList>
    </citation>
    <scope>NUCLEOTIDE SEQUENCE [LARGE SCALE GENOMIC DNA]</scope>
    <source>
        <strain evidence="4 5">S58</strain>
    </source>
</reference>
<feature type="region of interest" description="Disordered" evidence="2">
    <location>
        <begin position="280"/>
        <end position="319"/>
    </location>
</feature>
<proteinExistence type="predicted"/>
<evidence type="ECO:0000256" key="3">
    <source>
        <dbReference type="SAM" id="Phobius"/>
    </source>
</evidence>
<evidence type="ECO:0000313" key="5">
    <source>
        <dbReference type="Proteomes" id="UP000011841"/>
    </source>
</evidence>
<dbReference type="KEGG" id="aol:S58_48990"/>
<dbReference type="HOGENOM" id="CLU_478730_0_0_5"/>
<dbReference type="OrthoDB" id="9807941at2"/>
<dbReference type="Proteomes" id="UP000011841">
    <property type="component" value="Chromosome"/>
</dbReference>
<accession>M4ZAI0</accession>
<keyword evidence="3" id="KW-1133">Transmembrane helix</keyword>
<dbReference type="GeneID" id="301818666"/>
<dbReference type="AlphaFoldDB" id="M4ZAI0"/>
<evidence type="ECO:0000256" key="2">
    <source>
        <dbReference type="SAM" id="MobiDB-lite"/>
    </source>
</evidence>
<evidence type="ECO:0000256" key="1">
    <source>
        <dbReference type="SAM" id="Coils"/>
    </source>
</evidence>
<name>M4ZAI0_9BRAD</name>
<dbReference type="EMBL" id="AP012603">
    <property type="protein sequence ID" value="BAM90878.1"/>
    <property type="molecule type" value="Genomic_DNA"/>
</dbReference>
<feature type="transmembrane region" description="Helical" evidence="3">
    <location>
        <begin position="65"/>
        <end position="87"/>
    </location>
</feature>
<dbReference type="STRING" id="1245469.S58_48990"/>
<feature type="transmembrane region" description="Helical" evidence="3">
    <location>
        <begin position="6"/>
        <end position="27"/>
    </location>
</feature>
<organism evidence="4 5">
    <name type="scientific">Bradyrhizobium oligotrophicum S58</name>
    <dbReference type="NCBI Taxonomy" id="1245469"/>
    <lineage>
        <taxon>Bacteria</taxon>
        <taxon>Pseudomonadati</taxon>
        <taxon>Pseudomonadota</taxon>
        <taxon>Alphaproteobacteria</taxon>
        <taxon>Hyphomicrobiales</taxon>
        <taxon>Nitrobacteraceae</taxon>
        <taxon>Bradyrhizobium</taxon>
    </lineage>
</organism>